<evidence type="ECO:0000313" key="2">
    <source>
        <dbReference type="Proteomes" id="UP000653674"/>
    </source>
</evidence>
<evidence type="ECO:0000313" key="1">
    <source>
        <dbReference type="EMBL" id="GIG71662.1"/>
    </source>
</evidence>
<sequence length="80" mass="9203">MGTAHTPADNIFYDLVSIEYHALKGASLYDRYIQDAHDHTDVRQFIEQCKQEDSQRAIRSHELIMKLTQEATAKTPVGQR</sequence>
<name>A0A8J3LH84_9ACTN</name>
<organism evidence="1 2">
    <name type="scientific">Planosporangium flavigriseum</name>
    <dbReference type="NCBI Taxonomy" id="373681"/>
    <lineage>
        <taxon>Bacteria</taxon>
        <taxon>Bacillati</taxon>
        <taxon>Actinomycetota</taxon>
        <taxon>Actinomycetes</taxon>
        <taxon>Micromonosporales</taxon>
        <taxon>Micromonosporaceae</taxon>
        <taxon>Planosporangium</taxon>
    </lineage>
</organism>
<dbReference type="RefSeq" id="WP_168076140.1">
    <property type="nucleotide sequence ID" value="NZ_BAAAQJ010000022.1"/>
</dbReference>
<comment type="caution">
    <text evidence="1">The sequence shown here is derived from an EMBL/GenBank/DDBJ whole genome shotgun (WGS) entry which is preliminary data.</text>
</comment>
<keyword evidence="2" id="KW-1185">Reference proteome</keyword>
<gene>
    <name evidence="1" type="ORF">Pfl04_00660</name>
</gene>
<protein>
    <recommendedName>
        <fullName evidence="3">Ferritin-like diiron domain-containing protein</fullName>
    </recommendedName>
</protein>
<evidence type="ECO:0008006" key="3">
    <source>
        <dbReference type="Google" id="ProtNLM"/>
    </source>
</evidence>
<accession>A0A8J3LH84</accession>
<proteinExistence type="predicted"/>
<dbReference type="Proteomes" id="UP000653674">
    <property type="component" value="Unassembled WGS sequence"/>
</dbReference>
<dbReference type="EMBL" id="BONU01000001">
    <property type="protein sequence ID" value="GIG71662.1"/>
    <property type="molecule type" value="Genomic_DNA"/>
</dbReference>
<dbReference type="AlphaFoldDB" id="A0A8J3LH84"/>
<reference evidence="1" key="1">
    <citation type="submission" date="2021-01" db="EMBL/GenBank/DDBJ databases">
        <title>Whole genome shotgun sequence of Planosporangium flavigriseum NBRC 105377.</title>
        <authorList>
            <person name="Komaki H."/>
            <person name="Tamura T."/>
        </authorList>
    </citation>
    <scope>NUCLEOTIDE SEQUENCE</scope>
    <source>
        <strain evidence="1">NBRC 105377</strain>
    </source>
</reference>